<dbReference type="OrthoDB" id="9789125at2"/>
<dbReference type="GO" id="GO:0016903">
    <property type="term" value="F:oxidoreductase activity, acting on the aldehyde or oxo group of donors"/>
    <property type="evidence" value="ECO:0007669"/>
    <property type="project" value="InterPro"/>
</dbReference>
<gene>
    <name evidence="3" type="ORF">THC_1741</name>
</gene>
<reference evidence="4" key="2">
    <citation type="journal article" date="2016" name="Int. J. Syst. Evol. Microbiol.">
        <title>Caldimicrobium thiodismutans sp. nov., a sulfur-disproportionating bacterium isolated from a hot spring.</title>
        <authorList>
            <person name="Kojima H."/>
            <person name="Umezawa K."/>
            <person name="Fukui M."/>
        </authorList>
    </citation>
    <scope>NUCLEOTIDE SEQUENCE [LARGE SCALE GENOMIC DNA]</scope>
    <source>
        <strain evidence="4">TF1</strain>
    </source>
</reference>
<feature type="domain" description="Pyruvate/ketoisovalerate oxidoreductase catalytic" evidence="2">
    <location>
        <begin position="11"/>
        <end position="181"/>
    </location>
</feature>
<dbReference type="InterPro" id="IPR052554">
    <property type="entry name" value="2-oxoglutarate_synth_KorC"/>
</dbReference>
<dbReference type="Pfam" id="PF01558">
    <property type="entry name" value="POR"/>
    <property type="match status" value="1"/>
</dbReference>
<evidence type="ECO:0000313" key="3">
    <source>
        <dbReference type="EMBL" id="BAU24101.1"/>
    </source>
</evidence>
<dbReference type="InterPro" id="IPR019752">
    <property type="entry name" value="Pyrv/ketoisovalerate_OxRed_cat"/>
</dbReference>
<proteinExistence type="predicted"/>
<keyword evidence="4" id="KW-1185">Reference proteome</keyword>
<dbReference type="SUPFAM" id="SSF53323">
    <property type="entry name" value="Pyruvate-ferredoxin oxidoreductase, PFOR, domain III"/>
    <property type="match status" value="1"/>
</dbReference>
<name>A0A0U5BZ53_9BACT</name>
<protein>
    <submittedName>
        <fullName evidence="3">2-oxoacid:ferredoxin oxidoreductase subunit gamma</fullName>
    </submittedName>
</protein>
<dbReference type="STRING" id="1653476.THC_1741"/>
<keyword evidence="1" id="KW-0560">Oxidoreductase</keyword>
<dbReference type="PATRIC" id="fig|1653476.3.peg.1817"/>
<dbReference type="PANTHER" id="PTHR42730:SF1">
    <property type="entry name" value="2-OXOGLUTARATE SYNTHASE SUBUNIT KORC"/>
    <property type="match status" value="1"/>
</dbReference>
<dbReference type="Gene3D" id="3.40.920.10">
    <property type="entry name" value="Pyruvate-ferredoxin oxidoreductase, PFOR, domain III"/>
    <property type="match status" value="1"/>
</dbReference>
<sequence>MRLEIILSGFGGQGILFAGNLLALAGMYQGYNVSFLPVYGPEMRGGTCHCTVIISDKEIASPLVLEPGYLIILNLPSFLKFLPRLKKRGLALVNGDLVKSEEIENYSELIKGKKIVSLPLNTLAEEVGASMSLNLCALGAFNGLLEIIPEKIFKKALRDMLGKGKAHLFEPNLKAYLRGFEEVKKLHRT</sequence>
<dbReference type="PANTHER" id="PTHR42730">
    <property type="entry name" value="2-OXOGLUTARATE SYNTHASE SUBUNIT KORC"/>
    <property type="match status" value="1"/>
</dbReference>
<evidence type="ECO:0000313" key="4">
    <source>
        <dbReference type="Proteomes" id="UP000068196"/>
    </source>
</evidence>
<dbReference type="KEGG" id="cthi:THC_1741"/>
<reference evidence="3 4" key="1">
    <citation type="journal article" date="2016" name="Int. J. Syst. Evol. Microbiol.">
        <title>Caldimicrobium thiodismutans sp. nov., a sulfur-disproportionating bacterium isolated from a hot spring, and emended description of the genus Caldimicrobium.</title>
        <authorList>
            <person name="Kojima H."/>
            <person name="Umezawa K."/>
            <person name="Fukui M."/>
        </authorList>
    </citation>
    <scope>NUCLEOTIDE SEQUENCE [LARGE SCALE GENOMIC DNA]</scope>
    <source>
        <strain evidence="3 4">TF1</strain>
    </source>
</reference>
<dbReference type="AlphaFoldDB" id="A0A0U5BZ53"/>
<dbReference type="RefSeq" id="WP_068516262.1">
    <property type="nucleotide sequence ID" value="NZ_AP014945.1"/>
</dbReference>
<evidence type="ECO:0000256" key="1">
    <source>
        <dbReference type="ARBA" id="ARBA00023002"/>
    </source>
</evidence>
<evidence type="ECO:0000259" key="2">
    <source>
        <dbReference type="Pfam" id="PF01558"/>
    </source>
</evidence>
<dbReference type="Proteomes" id="UP000068196">
    <property type="component" value="Chromosome"/>
</dbReference>
<dbReference type="EMBL" id="AP014945">
    <property type="protein sequence ID" value="BAU24101.1"/>
    <property type="molecule type" value="Genomic_DNA"/>
</dbReference>
<organism evidence="3 4">
    <name type="scientific">Caldimicrobium thiodismutans</name>
    <dbReference type="NCBI Taxonomy" id="1653476"/>
    <lineage>
        <taxon>Bacteria</taxon>
        <taxon>Pseudomonadati</taxon>
        <taxon>Thermodesulfobacteriota</taxon>
        <taxon>Thermodesulfobacteria</taxon>
        <taxon>Thermodesulfobacteriales</taxon>
        <taxon>Thermodesulfobacteriaceae</taxon>
        <taxon>Caldimicrobium</taxon>
    </lineage>
</organism>
<dbReference type="InterPro" id="IPR002869">
    <property type="entry name" value="Pyrv_flavodox_OxRed_cen"/>
</dbReference>
<accession>A0A0U5BZ53</accession>